<keyword evidence="3" id="KW-0677">Repeat</keyword>
<comment type="similarity">
    <text evidence="1">Belongs to the WD repeat RAPTOR family.</text>
</comment>
<evidence type="ECO:0000256" key="2">
    <source>
        <dbReference type="ARBA" id="ARBA00022574"/>
    </source>
</evidence>
<feature type="compositionally biased region" description="Polar residues" evidence="5">
    <location>
        <begin position="1049"/>
        <end position="1073"/>
    </location>
</feature>
<dbReference type="GO" id="GO:0005737">
    <property type="term" value="C:cytoplasm"/>
    <property type="evidence" value="ECO:0007669"/>
    <property type="project" value="TreeGrafter"/>
</dbReference>
<dbReference type="InterPro" id="IPR001680">
    <property type="entry name" value="WD40_rpt"/>
</dbReference>
<dbReference type="Gene3D" id="3.40.50.1460">
    <property type="match status" value="1"/>
</dbReference>
<evidence type="ECO:0000256" key="4">
    <source>
        <dbReference type="PROSITE-ProRule" id="PRU00221"/>
    </source>
</evidence>
<organism evidence="7">
    <name type="scientific">Phaffia rhodozyma</name>
    <name type="common">Yeast</name>
    <name type="synonym">Xanthophyllomyces dendrorhous</name>
    <dbReference type="NCBI Taxonomy" id="264483"/>
    <lineage>
        <taxon>Eukaryota</taxon>
        <taxon>Fungi</taxon>
        <taxon>Dikarya</taxon>
        <taxon>Basidiomycota</taxon>
        <taxon>Agaricomycotina</taxon>
        <taxon>Tremellomycetes</taxon>
        <taxon>Cystofilobasidiales</taxon>
        <taxon>Mrakiaceae</taxon>
        <taxon>Phaffia</taxon>
    </lineage>
</organism>
<keyword evidence="2 4" id="KW-0853">WD repeat</keyword>
<feature type="compositionally biased region" description="Low complexity" evidence="5">
    <location>
        <begin position="1074"/>
        <end position="1086"/>
    </location>
</feature>
<evidence type="ECO:0000256" key="1">
    <source>
        <dbReference type="ARBA" id="ARBA00009257"/>
    </source>
</evidence>
<feature type="domain" description="Raptor N-terminal CASPase-like" evidence="6">
    <location>
        <begin position="60"/>
        <end position="213"/>
    </location>
</feature>
<dbReference type="InterPro" id="IPR019775">
    <property type="entry name" value="WD40_repeat_CS"/>
</dbReference>
<dbReference type="PANTHER" id="PTHR12848">
    <property type="entry name" value="REGULATORY-ASSOCIATED PROTEIN OF MTOR"/>
    <property type="match status" value="1"/>
</dbReference>
<dbReference type="Gene3D" id="2.130.10.10">
    <property type="entry name" value="YVTN repeat-like/Quinoprotein amine dehydrogenase"/>
    <property type="match status" value="1"/>
</dbReference>
<evidence type="ECO:0000313" key="7">
    <source>
        <dbReference type="EMBL" id="CED83367.1"/>
    </source>
</evidence>
<dbReference type="InterPro" id="IPR015943">
    <property type="entry name" value="WD40/YVTN_repeat-like_dom_sf"/>
</dbReference>
<dbReference type="InterPro" id="IPR004083">
    <property type="entry name" value="Raptor"/>
</dbReference>
<evidence type="ECO:0000259" key="6">
    <source>
        <dbReference type="SMART" id="SM01302"/>
    </source>
</evidence>
<feature type="repeat" description="WD" evidence="4">
    <location>
        <begin position="1439"/>
        <end position="1474"/>
    </location>
</feature>
<dbReference type="PROSITE" id="PS00678">
    <property type="entry name" value="WD_REPEATS_1"/>
    <property type="match status" value="1"/>
</dbReference>
<dbReference type="GO" id="GO:0031929">
    <property type="term" value="P:TOR signaling"/>
    <property type="evidence" value="ECO:0007669"/>
    <property type="project" value="InterPro"/>
</dbReference>
<protein>
    <submittedName>
        <fullName evidence="7">Guanine nucleotide binding protein MIP1</fullName>
    </submittedName>
</protein>
<dbReference type="Pfam" id="PF14538">
    <property type="entry name" value="Raptor_N"/>
    <property type="match status" value="1"/>
</dbReference>
<feature type="region of interest" description="Disordered" evidence="5">
    <location>
        <begin position="933"/>
        <end position="955"/>
    </location>
</feature>
<dbReference type="GO" id="GO:0030674">
    <property type="term" value="F:protein-macromolecule adaptor activity"/>
    <property type="evidence" value="ECO:0007669"/>
    <property type="project" value="TreeGrafter"/>
</dbReference>
<name>A0A0F7SMS4_PHARH</name>
<dbReference type="SMART" id="SM01302">
    <property type="entry name" value="Raptor_N"/>
    <property type="match status" value="1"/>
</dbReference>
<feature type="region of interest" description="Disordered" evidence="5">
    <location>
        <begin position="219"/>
        <end position="264"/>
    </location>
</feature>
<dbReference type="EMBL" id="LN483142">
    <property type="protein sequence ID" value="CED83367.1"/>
    <property type="molecule type" value="Genomic_DNA"/>
</dbReference>
<sequence length="1593" mass="176642">MTVSQSYGDPDLEDDEENSLDEGLAMMVLPHFTAKRHLTGGNPRACSETDQPLDWRLRSRLRTSQAALLICLNIGTPPPDFLKIADCAKLECWVDPSGMRPEKALEEIGKNLQRQFETLAQKVRFKLFLDPAFEDTKKLCHSLRKSAKDERLLFYYNGHGVPAPTASGEIWVFNRTYTQYIPVSLFDLHEWLGSPCIFVWDCSRAGNILDNVSRLAERRNAENRKRASSDKPSSSSGEQPGSSSSSFRKDEDTNPVDGGATSSPSLRDCIQLAACGANETLPMDPQLPADLFTSCLTSPIEIALRYFALQDPLKPQTPTDAPRARVTLEQIGQIPGDLKDRRTPLGELNWIFTSITDTIAWLVLPKDLFRKLFRQDLLVAALFRNFLLATRIMRTYNCTPRSEPELPPTQHHPLWDSWDRTIDACLAQLPNLLKAEASARDPTLPPFQYKYQPSNFYVEHLTALNVWLFNAGVVPRPLSFGDSNTPAVSLVHQERRPPEQLPIVLQVLLSQTHRLRALILLSKFVDLGPWAVRQALDIGIFPYVQRLLLSPAIELRPVLIFIWSRIMAVDKSCQADLLKDNGFAYFSSILSPYQNTNTPLLMSIPNSSEHRAMCAFVLSIFCRDFRPGQQACLASDVFASCLYRMKDDDYLLRQWGPLCIAHLWANNDEAKALGLQLGAPNLLCEMLRDNSVEVRAAVLYALGTFFGASSSSDPNVRGGGGSGVQLDRSERDQLRTEIGMATSAVLALDGDASPLVRKELVVMLSAIVREWRGWFVISAWAYAEDEKIRLKGKTRSAQDPLARVLREWAGMPRSEGSSRAEIQEDQMILSSCSTVYTALLEMSVDPYTEVASLACTVVDYLTALLLDSAFMVADGSSIEPSYFEKTPPLRPDYVHTSGPATSTTGSSFLFNPTTPTAIPNFVNQTVYPFPSTDLPVELQPAPTPEHHGHHPSRNQRSLLRKNASFASRLIGLAGLTHPSTPEEEEDEVPTTMAEIHPPAAGLDTAHYKSPYLTASTSSSSPSSSRPKTDQSYVNASSASMTSPASSTTLNAHRPTTPSTLSASMHSSIGNLQFSTLNNNTGNNSTTAASDRLSESPATVYPPCTAAQVIFALVEEDMERLIIRRQLRSEAGLRAQQAQQAGGPEFDPYKLAGKVSDLGLGLVAKEVKDDILPLKSGFFDWSCEYYTEPQMRPSESEEPGSVQYNQQLWRRERHERIDADARTTAEKISQSVRMDLEKNQRPSKHPWKQIAKIQNDHWAMKLSFNPYEEHLAVSDENHVISVWDYKQQIVLNKFSNGTTSSPITSLRFINEVSAALCLTATATGSIRLFRNYDRPGEVELATAFRAVTVTRPSENPTGTVTAWDQLTGQLYVGGDTNTVKIWDAHRELAAAEILTGVNSPLTSLSTETDPGLIFVAGFGDGQVRLYDPRCNSEDCVVRSFNNLTSRIREVKLQQGGQYMVAGSSDGQAAIWDFRNAGLPVHQLHVQPQGLSNISTHSSAPFSASLSVPLYDAATHRKTQHLDIHYLNPSTTQGLTPIVQTFLPASYLSPTYERRRYASWDNAMVFHPKELLLAVGGVDSSIRILAPEFDKWAAH</sequence>
<dbReference type="SUPFAM" id="SSF48371">
    <property type="entry name" value="ARM repeat"/>
    <property type="match status" value="1"/>
</dbReference>
<dbReference type="GO" id="GO:0071230">
    <property type="term" value="P:cellular response to amino acid stimulus"/>
    <property type="evidence" value="ECO:0007669"/>
    <property type="project" value="TreeGrafter"/>
</dbReference>
<dbReference type="SUPFAM" id="SSF50978">
    <property type="entry name" value="WD40 repeat-like"/>
    <property type="match status" value="1"/>
</dbReference>
<dbReference type="GO" id="GO:0009267">
    <property type="term" value="P:cellular response to starvation"/>
    <property type="evidence" value="ECO:0007669"/>
    <property type="project" value="TreeGrafter"/>
</dbReference>
<evidence type="ECO:0000256" key="5">
    <source>
        <dbReference type="SAM" id="MobiDB-lite"/>
    </source>
</evidence>
<dbReference type="GO" id="GO:0010506">
    <property type="term" value="P:regulation of autophagy"/>
    <property type="evidence" value="ECO:0007669"/>
    <property type="project" value="TreeGrafter"/>
</dbReference>
<dbReference type="InterPro" id="IPR011989">
    <property type="entry name" value="ARM-like"/>
</dbReference>
<feature type="compositionally biased region" description="Low complexity" evidence="5">
    <location>
        <begin position="1011"/>
        <end position="1048"/>
    </location>
</feature>
<dbReference type="GO" id="GO:0031931">
    <property type="term" value="C:TORC1 complex"/>
    <property type="evidence" value="ECO:0007669"/>
    <property type="project" value="InterPro"/>
</dbReference>
<dbReference type="GO" id="GO:0030307">
    <property type="term" value="P:positive regulation of cell growth"/>
    <property type="evidence" value="ECO:0007669"/>
    <property type="project" value="TreeGrafter"/>
</dbReference>
<dbReference type="PANTHER" id="PTHR12848:SF16">
    <property type="entry name" value="REGULATORY-ASSOCIATED PROTEIN OF MTOR"/>
    <property type="match status" value="1"/>
</dbReference>
<feature type="compositionally biased region" description="Basic and acidic residues" evidence="5">
    <location>
        <begin position="219"/>
        <end position="229"/>
    </location>
</feature>
<dbReference type="PRINTS" id="PR01547">
    <property type="entry name" value="YEAST176DUF"/>
</dbReference>
<dbReference type="SMART" id="SM00320">
    <property type="entry name" value="WD40"/>
    <property type="match status" value="6"/>
</dbReference>
<dbReference type="InterPro" id="IPR016024">
    <property type="entry name" value="ARM-type_fold"/>
</dbReference>
<feature type="region of interest" description="Disordered" evidence="5">
    <location>
        <begin position="1011"/>
        <end position="1097"/>
    </location>
</feature>
<dbReference type="InterPro" id="IPR029347">
    <property type="entry name" value="Raptor_N"/>
</dbReference>
<proteinExistence type="inferred from homology"/>
<dbReference type="InterPro" id="IPR036322">
    <property type="entry name" value="WD40_repeat_dom_sf"/>
</dbReference>
<accession>A0A0F7SMS4</accession>
<evidence type="ECO:0000256" key="3">
    <source>
        <dbReference type="ARBA" id="ARBA00022737"/>
    </source>
</evidence>
<feature type="compositionally biased region" description="Low complexity" evidence="5">
    <location>
        <begin position="230"/>
        <end position="246"/>
    </location>
</feature>
<dbReference type="Gene3D" id="1.25.10.10">
    <property type="entry name" value="Leucine-rich Repeat Variant"/>
    <property type="match status" value="1"/>
</dbReference>
<reference evidence="7" key="1">
    <citation type="submission" date="2014-08" db="EMBL/GenBank/DDBJ databases">
        <authorList>
            <person name="Sharma Rahul"/>
            <person name="Thines Marco"/>
        </authorList>
    </citation>
    <scope>NUCLEOTIDE SEQUENCE</scope>
</reference>
<dbReference type="PROSITE" id="PS50082">
    <property type="entry name" value="WD_REPEATS_2"/>
    <property type="match status" value="1"/>
</dbReference>